<dbReference type="PANTHER" id="PTHR35908:SF1">
    <property type="entry name" value="CONSERVED PROTEIN"/>
    <property type="match status" value="1"/>
</dbReference>
<dbReference type="Gene3D" id="3.10.180.10">
    <property type="entry name" value="2,3-Dihydroxybiphenyl 1,2-Dioxygenase, domain 1"/>
    <property type="match status" value="1"/>
</dbReference>
<evidence type="ECO:0000256" key="1">
    <source>
        <dbReference type="SAM" id="MobiDB-lite"/>
    </source>
</evidence>
<dbReference type="RefSeq" id="WP_302710224.1">
    <property type="nucleotide sequence ID" value="NZ_JAULSC010000037.1"/>
</dbReference>
<feature type="domain" description="Glyoxalase-like" evidence="2">
    <location>
        <begin position="8"/>
        <end position="120"/>
    </location>
</feature>
<evidence type="ECO:0000259" key="2">
    <source>
        <dbReference type="Pfam" id="PF18029"/>
    </source>
</evidence>
<evidence type="ECO:0000313" key="4">
    <source>
        <dbReference type="Proteomes" id="UP001168363"/>
    </source>
</evidence>
<feature type="compositionally biased region" description="Basic residues" evidence="1">
    <location>
        <begin position="82"/>
        <end position="98"/>
    </location>
</feature>
<name>A0ABT8TVN0_9ACTN</name>
<dbReference type="SUPFAM" id="SSF54593">
    <property type="entry name" value="Glyoxalase/Bleomycin resistance protein/Dihydroxybiphenyl dioxygenase"/>
    <property type="match status" value="1"/>
</dbReference>
<keyword evidence="4" id="KW-1185">Reference proteome</keyword>
<organism evidence="3 4">
    <name type="scientific">Nocardioides cremeus</name>
    <dbReference type="NCBI Taxonomy" id="3058044"/>
    <lineage>
        <taxon>Bacteria</taxon>
        <taxon>Bacillati</taxon>
        <taxon>Actinomycetota</taxon>
        <taxon>Actinomycetes</taxon>
        <taxon>Propionibacteriales</taxon>
        <taxon>Nocardioidaceae</taxon>
        <taxon>Nocardioides</taxon>
    </lineage>
</organism>
<protein>
    <submittedName>
        <fullName evidence="3">VOC family protein</fullName>
    </submittedName>
</protein>
<gene>
    <name evidence="3" type="ORF">QWJ41_20005</name>
</gene>
<proteinExistence type="predicted"/>
<dbReference type="InterPro" id="IPR029068">
    <property type="entry name" value="Glyas_Bleomycin-R_OHBP_Dase"/>
</dbReference>
<reference evidence="3" key="1">
    <citation type="submission" date="2023-06" db="EMBL/GenBank/DDBJ databases">
        <title>Genome sequence of Nocardioides sp. SOB44.</title>
        <authorList>
            <person name="Zhang G."/>
        </authorList>
    </citation>
    <scope>NUCLEOTIDE SEQUENCE</scope>
    <source>
        <strain evidence="3">SOB44</strain>
    </source>
</reference>
<dbReference type="Proteomes" id="UP001168363">
    <property type="component" value="Unassembled WGS sequence"/>
</dbReference>
<comment type="caution">
    <text evidence="3">The sequence shown here is derived from an EMBL/GenBank/DDBJ whole genome shotgun (WGS) entry which is preliminary data.</text>
</comment>
<dbReference type="InterPro" id="IPR041581">
    <property type="entry name" value="Glyoxalase_6"/>
</dbReference>
<dbReference type="Pfam" id="PF18029">
    <property type="entry name" value="Glyoxalase_6"/>
    <property type="match status" value="1"/>
</dbReference>
<accession>A0ABT8TVN0</accession>
<feature type="region of interest" description="Disordered" evidence="1">
    <location>
        <begin position="80"/>
        <end position="132"/>
    </location>
</feature>
<sequence length="132" mass="14534">MASRVANISVDAHDPIAQARWWEQVLDDFHVVPEGVWSDDDAELIGPGGRSLEFLRVPEAKTVKNRLHLCLRPVGTTVDGRRRGRADRRAGCQRRGRPTRPGGRRLGGAGDPEGNEFCVLDRSAEDADIEPA</sequence>
<dbReference type="EMBL" id="JAULSC010000037">
    <property type="protein sequence ID" value="MDO3398018.1"/>
    <property type="molecule type" value="Genomic_DNA"/>
</dbReference>
<dbReference type="PANTHER" id="PTHR35908">
    <property type="entry name" value="HYPOTHETICAL FUSION PROTEIN"/>
    <property type="match status" value="1"/>
</dbReference>
<evidence type="ECO:0000313" key="3">
    <source>
        <dbReference type="EMBL" id="MDO3398018.1"/>
    </source>
</evidence>